<dbReference type="InterPro" id="IPR013762">
    <property type="entry name" value="Integrase-like_cat_sf"/>
</dbReference>
<dbReference type="Proteomes" id="UP001152622">
    <property type="component" value="Chromosome 2"/>
</dbReference>
<dbReference type="GO" id="GO:0015074">
    <property type="term" value="P:DNA integration"/>
    <property type="evidence" value="ECO:0007669"/>
    <property type="project" value="InterPro"/>
</dbReference>
<dbReference type="PANTHER" id="PTHR34605">
    <property type="entry name" value="PHAGE_INTEGRASE DOMAIN-CONTAINING PROTEIN"/>
    <property type="match status" value="1"/>
</dbReference>
<dbReference type="PANTHER" id="PTHR34605:SF3">
    <property type="entry name" value="P CELL-TYPE AGGLUTINATION PROTEIN MAP4-LIKE-RELATED"/>
    <property type="match status" value="1"/>
</dbReference>
<organism evidence="2 3">
    <name type="scientific">Synaphobranchus kaupii</name>
    <name type="common">Kaup's arrowtooth eel</name>
    <dbReference type="NCBI Taxonomy" id="118154"/>
    <lineage>
        <taxon>Eukaryota</taxon>
        <taxon>Metazoa</taxon>
        <taxon>Chordata</taxon>
        <taxon>Craniata</taxon>
        <taxon>Vertebrata</taxon>
        <taxon>Euteleostomi</taxon>
        <taxon>Actinopterygii</taxon>
        <taxon>Neopterygii</taxon>
        <taxon>Teleostei</taxon>
        <taxon>Anguilliformes</taxon>
        <taxon>Synaphobranchidae</taxon>
        <taxon>Synaphobranchus</taxon>
    </lineage>
</organism>
<reference evidence="2" key="1">
    <citation type="journal article" date="2023" name="Science">
        <title>Genome structures resolve the early diversification of teleost fishes.</title>
        <authorList>
            <person name="Parey E."/>
            <person name="Louis A."/>
            <person name="Montfort J."/>
            <person name="Bouchez O."/>
            <person name="Roques C."/>
            <person name="Iampietro C."/>
            <person name="Lluch J."/>
            <person name="Castinel A."/>
            <person name="Donnadieu C."/>
            <person name="Desvignes T."/>
            <person name="Floi Bucao C."/>
            <person name="Jouanno E."/>
            <person name="Wen M."/>
            <person name="Mejri S."/>
            <person name="Dirks R."/>
            <person name="Jansen H."/>
            <person name="Henkel C."/>
            <person name="Chen W.J."/>
            <person name="Zahm M."/>
            <person name="Cabau C."/>
            <person name="Klopp C."/>
            <person name="Thompson A.W."/>
            <person name="Robinson-Rechavi M."/>
            <person name="Braasch I."/>
            <person name="Lecointre G."/>
            <person name="Bobe J."/>
            <person name="Postlethwait J.H."/>
            <person name="Berthelot C."/>
            <person name="Roest Crollius H."/>
            <person name="Guiguen Y."/>
        </authorList>
    </citation>
    <scope>NUCLEOTIDE SEQUENCE</scope>
    <source>
        <strain evidence="2">WJC10195</strain>
    </source>
</reference>
<evidence type="ECO:0000256" key="1">
    <source>
        <dbReference type="ARBA" id="ARBA00023172"/>
    </source>
</evidence>
<dbReference type="EMBL" id="JAINUF010000002">
    <property type="protein sequence ID" value="KAJ8375699.1"/>
    <property type="molecule type" value="Genomic_DNA"/>
</dbReference>
<keyword evidence="1" id="KW-0233">DNA recombination</keyword>
<keyword evidence="3" id="KW-1185">Reference proteome</keyword>
<evidence type="ECO:0008006" key="4">
    <source>
        <dbReference type="Google" id="ProtNLM"/>
    </source>
</evidence>
<proteinExistence type="predicted"/>
<dbReference type="GO" id="GO:0006310">
    <property type="term" value="P:DNA recombination"/>
    <property type="evidence" value="ECO:0007669"/>
    <property type="project" value="UniProtKB-KW"/>
</dbReference>
<accession>A0A9Q1G6D4</accession>
<dbReference type="AlphaFoldDB" id="A0A9Q1G6D4"/>
<dbReference type="OrthoDB" id="8906724at2759"/>
<dbReference type="SUPFAM" id="SSF56349">
    <property type="entry name" value="DNA breaking-rejoining enzymes"/>
    <property type="match status" value="1"/>
</dbReference>
<dbReference type="Gene3D" id="1.10.443.10">
    <property type="entry name" value="Intergrase catalytic core"/>
    <property type="match status" value="1"/>
</dbReference>
<evidence type="ECO:0000313" key="3">
    <source>
        <dbReference type="Proteomes" id="UP001152622"/>
    </source>
</evidence>
<evidence type="ECO:0000313" key="2">
    <source>
        <dbReference type="EMBL" id="KAJ8375699.1"/>
    </source>
</evidence>
<sequence length="161" mass="17673">MDHRLPPCPPPLLLLLALPRLSPFKARHLFGDIIPHRTMGTAVPATPTGVPFIPPTAAIPPNLRSQIIAATPYEPLFMNDAGIALTSSWFCAKLRCLCQHCGLPPERYTAHSFRIGAATMAAPKVPMATLKAMGRWSSAAFEHYIRLNTKHIMQAQKIMSI</sequence>
<dbReference type="InterPro" id="IPR011010">
    <property type="entry name" value="DNA_brk_join_enz"/>
</dbReference>
<comment type="caution">
    <text evidence="2">The sequence shown here is derived from an EMBL/GenBank/DDBJ whole genome shotgun (WGS) entry which is preliminary data.</text>
</comment>
<protein>
    <recommendedName>
        <fullName evidence="4">Tyr recombinase domain-containing protein</fullName>
    </recommendedName>
</protein>
<name>A0A9Q1G6D4_SYNKA</name>
<dbReference type="InterPro" id="IPR052925">
    <property type="entry name" value="Phage_Integrase-like_Recomb"/>
</dbReference>
<dbReference type="GO" id="GO:0003677">
    <property type="term" value="F:DNA binding"/>
    <property type="evidence" value="ECO:0007669"/>
    <property type="project" value="InterPro"/>
</dbReference>
<gene>
    <name evidence="2" type="ORF">SKAU_G00062790</name>
</gene>